<sequence>MLETELLGLALAGGNAVIAAAGTDAWNGFRDAIARWFGRGDAQRELAELERLDQTATALQATEPDQMEQVRIRQESSWQTRIEGMLENLDEVERQQAADQLRDLLAQYVPQGGVAAGPGGVAVGGDMAITAEHGSVAGGVVQGDVHVGRPPEPDPPPG</sequence>
<accession>A0ABZ0KV92</accession>
<keyword evidence="3" id="KW-1185">Reference proteome</keyword>
<geneLocation type="plasmid" evidence="2 3">
    <name>unnamed</name>
</geneLocation>
<proteinExistence type="predicted"/>
<dbReference type="EMBL" id="CP137525">
    <property type="protein sequence ID" value="WOT40732.1"/>
    <property type="molecule type" value="Genomic_DNA"/>
</dbReference>
<keyword evidence="2" id="KW-0614">Plasmid</keyword>
<gene>
    <name evidence="2" type="ORF">R5U08_42380</name>
</gene>
<dbReference type="RefSeq" id="WP_317928398.1">
    <property type="nucleotide sequence ID" value="NZ_CP137525.1"/>
</dbReference>
<protein>
    <submittedName>
        <fullName evidence="2">Uncharacterized protein</fullName>
    </submittedName>
</protein>
<name>A0ABZ0KV92_STRC4</name>
<evidence type="ECO:0000256" key="1">
    <source>
        <dbReference type="SAM" id="Coils"/>
    </source>
</evidence>
<reference evidence="2 3" key="2">
    <citation type="journal article" date="2024" name="Microb. Biotechnol.">
        <title>The involvement of multiple ABC transporters in daunorubicin efflux in Streptomyces coeruleorubidus.</title>
        <authorList>
            <person name="Dong J."/>
            <person name="Ning J."/>
            <person name="Tian Y."/>
            <person name="Li H."/>
            <person name="Chen H."/>
            <person name="Guan W."/>
        </authorList>
    </citation>
    <scope>NUCLEOTIDE SEQUENCE [LARGE SCALE GENOMIC DNA]</scope>
    <source>
        <strain evidence="2 3">CICC 11043</strain>
    </source>
</reference>
<keyword evidence="1" id="KW-0175">Coiled coil</keyword>
<evidence type="ECO:0000313" key="3">
    <source>
        <dbReference type="Proteomes" id="UP001305002"/>
    </source>
</evidence>
<feature type="coiled-coil region" evidence="1">
    <location>
        <begin position="42"/>
        <end position="95"/>
    </location>
</feature>
<evidence type="ECO:0000313" key="2">
    <source>
        <dbReference type="EMBL" id="WOT40732.1"/>
    </source>
</evidence>
<organism evidence="2 3">
    <name type="scientific">Streptomyces coeruleorubidus</name>
    <dbReference type="NCBI Taxonomy" id="116188"/>
    <lineage>
        <taxon>Bacteria</taxon>
        <taxon>Bacillati</taxon>
        <taxon>Actinomycetota</taxon>
        <taxon>Actinomycetes</taxon>
        <taxon>Kitasatosporales</taxon>
        <taxon>Streptomycetaceae</taxon>
        <taxon>Streptomyces</taxon>
    </lineage>
</organism>
<dbReference type="Proteomes" id="UP001305002">
    <property type="component" value="Plasmid unnamed"/>
</dbReference>
<reference evidence="2 3" key="1">
    <citation type="journal article" date="2021" name="J. Microbiol. Biotechnol.">
        <title>An Efficient Markerless Deletion System Suitable for the Industrial Strains of Streptomyces.</title>
        <authorList>
            <person name="Dong J."/>
            <person name="Wei J."/>
            <person name="Li H."/>
            <person name="Zhao S."/>
            <person name="Guan W."/>
        </authorList>
    </citation>
    <scope>NUCLEOTIDE SEQUENCE [LARGE SCALE GENOMIC DNA]</scope>
    <source>
        <strain evidence="2 3">CICC 11043</strain>
    </source>
</reference>